<dbReference type="InterPro" id="IPR036736">
    <property type="entry name" value="ACP-like_sf"/>
</dbReference>
<dbReference type="SMART" id="SM00823">
    <property type="entry name" value="PKS_PP"/>
    <property type="match status" value="1"/>
</dbReference>
<dbReference type="PROSITE" id="PS50075">
    <property type="entry name" value="CARRIER"/>
    <property type="match status" value="1"/>
</dbReference>
<dbReference type="EMBL" id="JARJBC010000019">
    <property type="protein sequence ID" value="MDF3292677.1"/>
    <property type="molecule type" value="Genomic_DNA"/>
</dbReference>
<name>A0ABT5ZS68_9ACTN</name>
<evidence type="ECO:0000256" key="2">
    <source>
        <dbReference type="ARBA" id="ARBA00022553"/>
    </source>
</evidence>
<keyword evidence="1" id="KW-0596">Phosphopantetheine</keyword>
<evidence type="ECO:0000313" key="5">
    <source>
        <dbReference type="Proteomes" id="UP001216579"/>
    </source>
</evidence>
<dbReference type="InterPro" id="IPR020806">
    <property type="entry name" value="PKS_PP-bd"/>
</dbReference>
<sequence>MKAARAADSTSAVIAQEMGHILSSDPPEGDRDFFLCGGDSVRAVDLITRLVERYGGSTDDGGTRLGADLLLALFDDATPQALAAVVHEHI</sequence>
<dbReference type="Proteomes" id="UP001216579">
    <property type="component" value="Unassembled WGS sequence"/>
</dbReference>
<dbReference type="SUPFAM" id="SSF47336">
    <property type="entry name" value="ACP-like"/>
    <property type="match status" value="1"/>
</dbReference>
<evidence type="ECO:0000259" key="3">
    <source>
        <dbReference type="PROSITE" id="PS50075"/>
    </source>
</evidence>
<dbReference type="InterPro" id="IPR006162">
    <property type="entry name" value="Ppantetheine_attach_site"/>
</dbReference>
<dbReference type="InterPro" id="IPR009081">
    <property type="entry name" value="PP-bd_ACP"/>
</dbReference>
<evidence type="ECO:0000256" key="1">
    <source>
        <dbReference type="ARBA" id="ARBA00022450"/>
    </source>
</evidence>
<keyword evidence="2" id="KW-0597">Phosphoprotein</keyword>
<feature type="domain" description="Carrier" evidence="3">
    <location>
        <begin position="5"/>
        <end position="90"/>
    </location>
</feature>
<evidence type="ECO:0000313" key="4">
    <source>
        <dbReference type="EMBL" id="MDF3292677.1"/>
    </source>
</evidence>
<comment type="caution">
    <text evidence="4">The sequence shown here is derived from an EMBL/GenBank/DDBJ whole genome shotgun (WGS) entry which is preliminary data.</text>
</comment>
<reference evidence="4 5" key="1">
    <citation type="submission" date="2023-03" db="EMBL/GenBank/DDBJ databases">
        <title>Draft genome sequence of Streptomyces sp. RB6PN23 isolated from peat swamp forest in Thailand.</title>
        <authorList>
            <person name="Klaysubun C."/>
            <person name="Duangmal K."/>
        </authorList>
    </citation>
    <scope>NUCLEOTIDE SEQUENCE [LARGE SCALE GENOMIC DNA]</scope>
    <source>
        <strain evidence="4 5">RB6PN23</strain>
    </source>
</reference>
<keyword evidence="5" id="KW-1185">Reference proteome</keyword>
<dbReference type="Pfam" id="PF00550">
    <property type="entry name" value="PP-binding"/>
    <property type="match status" value="1"/>
</dbReference>
<accession>A0ABT5ZS68</accession>
<gene>
    <name evidence="4" type="ORF">P3G67_26305</name>
</gene>
<protein>
    <submittedName>
        <fullName evidence="4">Acyl carrier protein</fullName>
    </submittedName>
</protein>
<proteinExistence type="predicted"/>
<dbReference type="RefSeq" id="WP_276095726.1">
    <property type="nucleotide sequence ID" value="NZ_JARJBC010000019.1"/>
</dbReference>
<organism evidence="4 5">
    <name type="scientific">Streptomyces silvisoli</name>
    <dbReference type="NCBI Taxonomy" id="3034235"/>
    <lineage>
        <taxon>Bacteria</taxon>
        <taxon>Bacillati</taxon>
        <taxon>Actinomycetota</taxon>
        <taxon>Actinomycetes</taxon>
        <taxon>Kitasatosporales</taxon>
        <taxon>Streptomycetaceae</taxon>
        <taxon>Streptomyces</taxon>
    </lineage>
</organism>
<dbReference type="Gene3D" id="1.10.1200.10">
    <property type="entry name" value="ACP-like"/>
    <property type="match status" value="1"/>
</dbReference>
<dbReference type="PROSITE" id="PS00012">
    <property type="entry name" value="PHOSPHOPANTETHEINE"/>
    <property type="match status" value="1"/>
</dbReference>